<sequence length="150" mass="16279">MRHSIAAALVCVGLAGCGQTERPDQFNQNLKPGEVVSLIEDRALVFFDQGSAELNGGAVRVMDALKPAYWLHDAVLVEITGHTDRTGSAAPNQLLSQRRAEAVRDALVARGVREDILVIRGRGENDPLVPTDDGKAEPQNRRVDICARRS</sequence>
<comment type="caution">
    <text evidence="7">The sequence shown here is derived from an EMBL/GenBank/DDBJ whole genome shotgun (WGS) entry which is preliminary data.</text>
</comment>
<reference evidence="7" key="1">
    <citation type="submission" date="2020-06" db="EMBL/GenBank/DDBJ databases">
        <title>Stable isotope informed genome-resolved metagenomics uncovers potential trophic interactions in rhizosphere soil.</title>
        <authorList>
            <person name="Starr E.P."/>
            <person name="Shi S."/>
            <person name="Blazewicz S.J."/>
            <person name="Koch B.J."/>
            <person name="Probst A.J."/>
            <person name="Hungate B.A."/>
            <person name="Pett-Ridge J."/>
            <person name="Firestone M.K."/>
            <person name="Banfield J.F."/>
        </authorList>
    </citation>
    <scope>NUCLEOTIDE SEQUENCE</scope>
    <source>
        <strain evidence="7">YM_69_17</strain>
    </source>
</reference>
<feature type="region of interest" description="Disordered" evidence="5">
    <location>
        <begin position="123"/>
        <end position="150"/>
    </location>
</feature>
<dbReference type="PANTHER" id="PTHR30329:SF21">
    <property type="entry name" value="LIPOPROTEIN YIAD-RELATED"/>
    <property type="match status" value="1"/>
</dbReference>
<dbReference type="InterPro" id="IPR050330">
    <property type="entry name" value="Bact_OuterMem_StrucFunc"/>
</dbReference>
<protein>
    <submittedName>
        <fullName evidence="7">OmpA family protein</fullName>
    </submittedName>
</protein>
<dbReference type="GO" id="GO:0009279">
    <property type="term" value="C:cell outer membrane"/>
    <property type="evidence" value="ECO:0007669"/>
    <property type="project" value="UniProtKB-SubCell"/>
</dbReference>
<dbReference type="PRINTS" id="PR01021">
    <property type="entry name" value="OMPADOMAIN"/>
</dbReference>
<gene>
    <name evidence="7" type="ORF">JF625_28945</name>
</gene>
<dbReference type="EMBL" id="JAEKLZ010000496">
    <property type="protein sequence ID" value="MBW8729163.1"/>
    <property type="molecule type" value="Genomic_DNA"/>
</dbReference>
<dbReference type="PROSITE" id="PS51123">
    <property type="entry name" value="OMPA_2"/>
    <property type="match status" value="1"/>
</dbReference>
<dbReference type="PROSITE" id="PS01068">
    <property type="entry name" value="OMPA_1"/>
    <property type="match status" value="1"/>
</dbReference>
<evidence type="ECO:0000256" key="1">
    <source>
        <dbReference type="ARBA" id="ARBA00004442"/>
    </source>
</evidence>
<keyword evidence="2 4" id="KW-0472">Membrane</keyword>
<dbReference type="InterPro" id="IPR006665">
    <property type="entry name" value="OmpA-like"/>
</dbReference>
<name>A0A952FPZ8_9PROT</name>
<evidence type="ECO:0000259" key="6">
    <source>
        <dbReference type="PROSITE" id="PS51123"/>
    </source>
</evidence>
<dbReference type="CDD" id="cd07185">
    <property type="entry name" value="OmpA_C-like"/>
    <property type="match status" value="1"/>
</dbReference>
<dbReference type="InterPro" id="IPR006664">
    <property type="entry name" value="OMP_bac"/>
</dbReference>
<organism evidence="7 8">
    <name type="scientific">Inquilinus limosus</name>
    <dbReference type="NCBI Taxonomy" id="171674"/>
    <lineage>
        <taxon>Bacteria</taxon>
        <taxon>Pseudomonadati</taxon>
        <taxon>Pseudomonadota</taxon>
        <taxon>Alphaproteobacteria</taxon>
        <taxon>Rhodospirillales</taxon>
        <taxon>Rhodospirillaceae</taxon>
        <taxon>Inquilinus</taxon>
    </lineage>
</organism>
<dbReference type="PANTHER" id="PTHR30329">
    <property type="entry name" value="STATOR ELEMENT OF FLAGELLAR MOTOR COMPLEX"/>
    <property type="match status" value="1"/>
</dbReference>
<evidence type="ECO:0000313" key="7">
    <source>
        <dbReference type="EMBL" id="MBW8729163.1"/>
    </source>
</evidence>
<dbReference type="InterPro" id="IPR006690">
    <property type="entry name" value="OMPA-like_CS"/>
</dbReference>
<evidence type="ECO:0000256" key="2">
    <source>
        <dbReference type="ARBA" id="ARBA00023136"/>
    </source>
</evidence>
<evidence type="ECO:0000313" key="8">
    <source>
        <dbReference type="Proteomes" id="UP000700706"/>
    </source>
</evidence>
<dbReference type="Pfam" id="PF00691">
    <property type="entry name" value="OmpA"/>
    <property type="match status" value="1"/>
</dbReference>
<dbReference type="InterPro" id="IPR036737">
    <property type="entry name" value="OmpA-like_sf"/>
</dbReference>
<dbReference type="PROSITE" id="PS51257">
    <property type="entry name" value="PROKAR_LIPOPROTEIN"/>
    <property type="match status" value="1"/>
</dbReference>
<keyword evidence="3" id="KW-0998">Cell outer membrane</keyword>
<evidence type="ECO:0000256" key="3">
    <source>
        <dbReference type="ARBA" id="ARBA00023237"/>
    </source>
</evidence>
<dbReference type="Gene3D" id="3.30.1330.60">
    <property type="entry name" value="OmpA-like domain"/>
    <property type="match status" value="1"/>
</dbReference>
<dbReference type="SUPFAM" id="SSF103088">
    <property type="entry name" value="OmpA-like"/>
    <property type="match status" value="1"/>
</dbReference>
<evidence type="ECO:0000256" key="4">
    <source>
        <dbReference type="PROSITE-ProRule" id="PRU00473"/>
    </source>
</evidence>
<accession>A0A952FPZ8</accession>
<dbReference type="AlphaFoldDB" id="A0A952FPZ8"/>
<feature type="compositionally biased region" description="Basic and acidic residues" evidence="5">
    <location>
        <begin position="132"/>
        <end position="150"/>
    </location>
</feature>
<proteinExistence type="predicted"/>
<evidence type="ECO:0000256" key="5">
    <source>
        <dbReference type="SAM" id="MobiDB-lite"/>
    </source>
</evidence>
<dbReference type="Proteomes" id="UP000700706">
    <property type="component" value="Unassembled WGS sequence"/>
</dbReference>
<comment type="subcellular location">
    <subcellularLocation>
        <location evidence="1">Cell outer membrane</location>
    </subcellularLocation>
</comment>
<feature type="domain" description="OmpA-like" evidence="6">
    <location>
        <begin position="34"/>
        <end position="150"/>
    </location>
</feature>